<name>A0ABQ4XS95_9ASTR</name>
<dbReference type="EMBL" id="BQNB010009772">
    <property type="protein sequence ID" value="GJS68189.1"/>
    <property type="molecule type" value="Genomic_DNA"/>
</dbReference>
<reference evidence="2" key="1">
    <citation type="journal article" date="2022" name="Int. J. Mol. Sci.">
        <title>Draft Genome of Tanacetum Coccineum: Genomic Comparison of Closely Related Tanacetum-Family Plants.</title>
        <authorList>
            <person name="Yamashiro T."/>
            <person name="Shiraishi A."/>
            <person name="Nakayama K."/>
            <person name="Satake H."/>
        </authorList>
    </citation>
    <scope>NUCLEOTIDE SEQUENCE</scope>
</reference>
<keyword evidence="3" id="KW-1185">Reference proteome</keyword>
<reference evidence="2" key="2">
    <citation type="submission" date="2022-01" db="EMBL/GenBank/DDBJ databases">
        <authorList>
            <person name="Yamashiro T."/>
            <person name="Shiraishi A."/>
            <person name="Satake H."/>
            <person name="Nakayama K."/>
        </authorList>
    </citation>
    <scope>NUCLEOTIDE SEQUENCE</scope>
</reference>
<protein>
    <submittedName>
        <fullName evidence="2">Uncharacterized protein</fullName>
    </submittedName>
</protein>
<evidence type="ECO:0000313" key="2">
    <source>
        <dbReference type="EMBL" id="GJS68189.1"/>
    </source>
</evidence>
<organism evidence="2 3">
    <name type="scientific">Tanacetum coccineum</name>
    <dbReference type="NCBI Taxonomy" id="301880"/>
    <lineage>
        <taxon>Eukaryota</taxon>
        <taxon>Viridiplantae</taxon>
        <taxon>Streptophyta</taxon>
        <taxon>Embryophyta</taxon>
        <taxon>Tracheophyta</taxon>
        <taxon>Spermatophyta</taxon>
        <taxon>Magnoliopsida</taxon>
        <taxon>eudicotyledons</taxon>
        <taxon>Gunneridae</taxon>
        <taxon>Pentapetalae</taxon>
        <taxon>asterids</taxon>
        <taxon>campanulids</taxon>
        <taxon>Asterales</taxon>
        <taxon>Asteraceae</taxon>
        <taxon>Asteroideae</taxon>
        <taxon>Anthemideae</taxon>
        <taxon>Anthemidinae</taxon>
        <taxon>Tanacetum</taxon>
    </lineage>
</organism>
<proteinExistence type="predicted"/>
<sequence>MESSSSNSEERELQQMQMEERELHQKLLGMCLEFLRYAVLVEVNTVYWGFLGVGTTHGYAVSSLMDTAYRIENLHSSNPKSCLDILRTPFKEFFDSKEVNALNFHDKFWQKNFKDYTGWEPKTYKRILLWYLEELDNLIDEKVLKYGKLWMKETEVQAIKEIEKRLQESCLVTGGIELDDSLVAKESTNDSVTSSKQLNESSSSHNESNNSRNEIRSYDNEISSLDGNDVDADTGHSYDSNTVTDVPYSNNNTFKNVFAHGIQNHKQPKSFPDTYVVNENNSNIISNIPNMDKDRVKEEHDCVAYEQ</sequence>
<comment type="caution">
    <text evidence="2">The sequence shown here is derived from an EMBL/GenBank/DDBJ whole genome shotgun (WGS) entry which is preliminary data.</text>
</comment>
<feature type="compositionally biased region" description="Low complexity" evidence="1">
    <location>
        <begin position="199"/>
        <end position="212"/>
    </location>
</feature>
<accession>A0ABQ4XS95</accession>
<evidence type="ECO:0000256" key="1">
    <source>
        <dbReference type="SAM" id="MobiDB-lite"/>
    </source>
</evidence>
<dbReference type="Proteomes" id="UP001151760">
    <property type="component" value="Unassembled WGS sequence"/>
</dbReference>
<feature type="compositionally biased region" description="Polar residues" evidence="1">
    <location>
        <begin position="189"/>
        <end position="198"/>
    </location>
</feature>
<gene>
    <name evidence="2" type="ORF">Tco_0682754</name>
</gene>
<feature type="region of interest" description="Disordered" evidence="1">
    <location>
        <begin position="189"/>
        <end position="244"/>
    </location>
</feature>
<evidence type="ECO:0000313" key="3">
    <source>
        <dbReference type="Proteomes" id="UP001151760"/>
    </source>
</evidence>